<comment type="caution">
    <text evidence="3">The sequence shown here is derived from an EMBL/GenBank/DDBJ whole genome shotgun (WGS) entry which is preliminary data.</text>
</comment>
<name>A0AA90PQQ6_9HELI</name>
<feature type="domain" description="Phosphoadenosine phosphosulphate reductase" evidence="1">
    <location>
        <begin position="32"/>
        <end position="251"/>
    </location>
</feature>
<dbReference type="EMBL" id="JAUPEV010000006">
    <property type="protein sequence ID" value="MDO7253232.1"/>
    <property type="molecule type" value="Genomic_DNA"/>
</dbReference>
<protein>
    <submittedName>
        <fullName evidence="3">DUF3440 domain-containing protein</fullName>
    </submittedName>
</protein>
<dbReference type="Pfam" id="PF01507">
    <property type="entry name" value="PAPS_reduct"/>
    <property type="match status" value="1"/>
</dbReference>
<dbReference type="InterPro" id="IPR002500">
    <property type="entry name" value="PAPS_reduct_dom"/>
</dbReference>
<dbReference type="PANTHER" id="PTHR30083">
    <property type="entry name" value="TRANSCRIPTIONAL REGULATOR-RELATED"/>
    <property type="match status" value="1"/>
</dbReference>
<dbReference type="InterPro" id="IPR021845">
    <property type="entry name" value="DUF3440"/>
</dbReference>
<reference evidence="2 4" key="3">
    <citation type="journal article" date="2024" name="Syst. Appl. Microbiol.">
        <title>Helicobacter cappadocius sp. nov., from lizards: The first psychrotrophic Helicobacter species.</title>
        <authorList>
            <person name="Aydin F."/>
            <person name="Tarhane S."/>
            <person name="Karakaya E."/>
            <person name="Abay S."/>
            <person name="Kayman T."/>
            <person name="Guran O."/>
            <person name="Bozkurt E."/>
            <person name="Uzum N."/>
            <person name="Avci A."/>
            <person name="Olgun K."/>
            <person name="Jablonski D."/>
            <person name="Guran C."/>
            <person name="Burcin Saticioglu I."/>
        </authorList>
    </citation>
    <scope>NUCLEOTIDE SEQUENCE [LARGE SCALE GENOMIC DNA]</scope>
    <source>
        <strain evidence="2">Faydin-H75</strain>
        <strain evidence="4">faydin-H76</strain>
    </source>
</reference>
<dbReference type="Proteomes" id="UP001177258">
    <property type="component" value="Unassembled WGS sequence"/>
</dbReference>
<evidence type="ECO:0000313" key="5">
    <source>
        <dbReference type="Proteomes" id="UP001240777"/>
    </source>
</evidence>
<keyword evidence="5" id="KW-1185">Reference proteome</keyword>
<dbReference type="AlphaFoldDB" id="A0AA90PQQ6"/>
<evidence type="ECO:0000259" key="1">
    <source>
        <dbReference type="Pfam" id="PF01507"/>
    </source>
</evidence>
<proteinExistence type="predicted"/>
<dbReference type="SUPFAM" id="SSF52402">
    <property type="entry name" value="Adenine nucleotide alpha hydrolases-like"/>
    <property type="match status" value="1"/>
</dbReference>
<dbReference type="GO" id="GO:0071453">
    <property type="term" value="P:cellular response to oxygen levels"/>
    <property type="evidence" value="ECO:0007669"/>
    <property type="project" value="TreeGrafter"/>
</dbReference>
<dbReference type="CDD" id="cd23947">
    <property type="entry name" value="PAPS_reductase-like_YbdN"/>
    <property type="match status" value="1"/>
</dbReference>
<dbReference type="PANTHER" id="PTHR30083:SF0">
    <property type="entry name" value="3'-PHOSPHOADENOSINE 5'-PHOSPHOSULFATE SULFOTRANSFERASE (PAPS REDUCTASE)_FAD SYNTHETASE"/>
    <property type="match status" value="1"/>
</dbReference>
<sequence length="442" mass="52551">MTQAVGKKYRNIDVYLASQERLDVIFANFKRIILSFSGGKDSGVMLNLVLDYMKTHKIRKKIILFIVDLEAQYSYTIEYIKKMIKNNEKYLEVHWCCLPLNLRNATSVFNPFWTCWDKDNMDKWVREYPQEMHNPKRNSYVWTLENHPFDFFSYKMEFEEFTNAFVRFQAKESKSTVCLVGIRADESFNRFRTIANAAKRTFEGKKWTTQIGKDSENVYNAYPIYDWTTEDIWVANYKFKWDYNELYDLFYKAGMSLSEMRICQPYGDDQKNGLNLFRVIEPYTWVSVVNRVSGANFGNIYCKDKIMGYYDVKLPEGHTWKSYTKMLLATLPVELRNHYVEKFIKFIRYWNKKGCYISEEGRKVEGVKPLNRLSNKGKELFVFTKIPDTAPRKIEANKEVPSWRRMAVCIIKNDVLCKGLSFAQTKEQRNKIAKIMEKYKDF</sequence>
<dbReference type="Proteomes" id="UP001240777">
    <property type="component" value="Unassembled WGS sequence"/>
</dbReference>
<dbReference type="Pfam" id="PF11922">
    <property type="entry name" value="DUF3440"/>
    <property type="match status" value="1"/>
</dbReference>
<reference evidence="3 5" key="1">
    <citation type="submission" date="2023-07" db="EMBL/GenBank/DDBJ databases">
        <title>Unpublished Manusciprt.</title>
        <authorList>
            <person name="Aydin F."/>
            <person name="Tarhane S."/>
            <person name="Saticioglu I.B."/>
            <person name="Karakaya E."/>
            <person name="Abay S."/>
            <person name="Guran O."/>
            <person name="Bozkurt E."/>
            <person name="Uzum N."/>
            <person name="Olgun K."/>
            <person name="Jablonski D."/>
        </authorList>
    </citation>
    <scope>NUCLEOTIDE SEQUENCE</scope>
    <source>
        <strain evidence="5">faydin-H75</strain>
        <strain evidence="3">Faydin-H76</strain>
    </source>
</reference>
<evidence type="ECO:0000313" key="2">
    <source>
        <dbReference type="EMBL" id="MDO7253232.1"/>
    </source>
</evidence>
<dbReference type="EMBL" id="JAUYZK010000006">
    <property type="protein sequence ID" value="MDP2539156.1"/>
    <property type="molecule type" value="Genomic_DNA"/>
</dbReference>
<evidence type="ECO:0000313" key="4">
    <source>
        <dbReference type="Proteomes" id="UP001177258"/>
    </source>
</evidence>
<dbReference type="GO" id="GO:0003824">
    <property type="term" value="F:catalytic activity"/>
    <property type="evidence" value="ECO:0007669"/>
    <property type="project" value="InterPro"/>
</dbReference>
<gene>
    <name evidence="2" type="ORF">Q5I04_04830</name>
    <name evidence="3" type="ORF">Q5I06_05145</name>
</gene>
<organism evidence="3 4">
    <name type="scientific">Helicobacter cappadocius</name>
    <dbReference type="NCBI Taxonomy" id="3063998"/>
    <lineage>
        <taxon>Bacteria</taxon>
        <taxon>Pseudomonadati</taxon>
        <taxon>Campylobacterota</taxon>
        <taxon>Epsilonproteobacteria</taxon>
        <taxon>Campylobacterales</taxon>
        <taxon>Helicobacteraceae</taxon>
        <taxon>Helicobacter</taxon>
    </lineage>
</organism>
<accession>A0AA90PQQ6</accession>
<evidence type="ECO:0000313" key="3">
    <source>
        <dbReference type="EMBL" id="MDP2539156.1"/>
    </source>
</evidence>
<dbReference type="Gene3D" id="3.40.50.620">
    <property type="entry name" value="HUPs"/>
    <property type="match status" value="1"/>
</dbReference>
<dbReference type="RefSeq" id="WP_305517077.1">
    <property type="nucleotide sequence ID" value="NZ_JAUPEV010000006.1"/>
</dbReference>
<dbReference type="InterPro" id="IPR014729">
    <property type="entry name" value="Rossmann-like_a/b/a_fold"/>
</dbReference>
<reference evidence="2" key="2">
    <citation type="submission" date="2023-07" db="EMBL/GenBank/DDBJ databases">
        <authorList>
            <person name="Aydin F."/>
            <person name="Tarhane S."/>
            <person name="Saticioglu I.B."/>
            <person name="Karakaya E."/>
            <person name="Abay S."/>
            <person name="Guran O."/>
            <person name="Bozkurt E."/>
            <person name="Uzum N."/>
            <person name="Olgun K."/>
            <person name="Jablonski D."/>
        </authorList>
    </citation>
    <scope>NUCLEOTIDE SEQUENCE</scope>
    <source>
        <strain evidence="2">Faydin-H75</strain>
    </source>
</reference>